<reference evidence="3" key="1">
    <citation type="submission" date="2016-07" db="EMBL/GenBank/DDBJ databases">
        <title>De novo transcriptome assembly of four accessions of the metal hyperaccumulator plant Noccaea caerulescens.</title>
        <authorList>
            <person name="Blande D."/>
            <person name="Halimaa P."/>
            <person name="Tervahauta A.I."/>
            <person name="Aarts M.G."/>
            <person name="Karenlampi S.O."/>
        </authorList>
    </citation>
    <scope>NUCLEOTIDE SEQUENCE</scope>
</reference>
<evidence type="ECO:0000259" key="2">
    <source>
        <dbReference type="Pfam" id="PF03078"/>
    </source>
</evidence>
<feature type="domain" description="Arabidopsis retrotransposon Orf1 C-terminal" evidence="2">
    <location>
        <begin position="58"/>
        <end position="418"/>
    </location>
</feature>
<feature type="region of interest" description="Disordered" evidence="1">
    <location>
        <begin position="446"/>
        <end position="481"/>
    </location>
</feature>
<gene>
    <name evidence="3" type="ORF">GA_TR9849_c1_g1_i1_g.32565</name>
</gene>
<sequence length="481" mass="54458">MAPRQRFSTRKDKHVAGPSDVTSSTYPWPRPDGVPFNLPDDTIPENSDSRWDQVDCFYYNKLLNVEMEPTRLMCAETLKRLGIHDQVQSILLHAKLMGLALETSPLYPDLARQCLATVRITYANPETPLVKEATLSFFAGGKKYSIPMEHFCDLYGFHSEDADLTFPKKFGIASRFWQTIADGPYRSNSASQSLIRHPAVRICARIISQMFFNRYAGNKVHMDELMLLYYGCREIVREPFGREFAVEHSISLGTQFAMTICAVKDKVRSGASGKTERIGSLLTTLFEIARVPLNSAKRYDKLNLMDTAHLVNSQILRDADTYRFKNEHGVLQYVFLPDPSITQLNTLEDLRFMHAPLQTTSAPHRDAPALACPSSSRAPPPHLEDMETSERSADAPFTTPAYDSEFDLPPISDEYDIAEYRRWMVASQKKNNSLMQRILQMLARGCSSTTTAAAAPSERLSRRRPRTNSNESQSPEEHTTR</sequence>
<feature type="region of interest" description="Disordered" evidence="1">
    <location>
        <begin position="1"/>
        <end position="33"/>
    </location>
</feature>
<dbReference type="Pfam" id="PF03078">
    <property type="entry name" value="ATHILA"/>
    <property type="match status" value="1"/>
</dbReference>
<organism evidence="3">
    <name type="scientific">Noccaea caerulescens</name>
    <name type="common">Alpine penny-cress</name>
    <name type="synonym">Thlaspi caerulescens</name>
    <dbReference type="NCBI Taxonomy" id="107243"/>
    <lineage>
        <taxon>Eukaryota</taxon>
        <taxon>Viridiplantae</taxon>
        <taxon>Streptophyta</taxon>
        <taxon>Embryophyta</taxon>
        <taxon>Tracheophyta</taxon>
        <taxon>Spermatophyta</taxon>
        <taxon>Magnoliopsida</taxon>
        <taxon>eudicotyledons</taxon>
        <taxon>Gunneridae</taxon>
        <taxon>Pentapetalae</taxon>
        <taxon>rosids</taxon>
        <taxon>malvids</taxon>
        <taxon>Brassicales</taxon>
        <taxon>Brassicaceae</taxon>
        <taxon>Coluteocarpeae</taxon>
        <taxon>Noccaea</taxon>
    </lineage>
</organism>
<evidence type="ECO:0000313" key="3">
    <source>
        <dbReference type="EMBL" id="JAU17514.1"/>
    </source>
</evidence>
<feature type="compositionally biased region" description="Basic and acidic residues" evidence="1">
    <location>
        <begin position="382"/>
        <end position="393"/>
    </location>
</feature>
<dbReference type="AlphaFoldDB" id="A0A1J3DBX3"/>
<dbReference type="InterPro" id="IPR004312">
    <property type="entry name" value="ATHILA_Orf1_C"/>
</dbReference>
<protein>
    <recommendedName>
        <fullName evidence="2">Arabidopsis retrotransposon Orf1 C-terminal domain-containing protein</fullName>
    </recommendedName>
</protein>
<accession>A0A1J3DBX3</accession>
<feature type="region of interest" description="Disordered" evidence="1">
    <location>
        <begin position="362"/>
        <end position="405"/>
    </location>
</feature>
<name>A0A1J3DBX3_NOCCA</name>
<proteinExistence type="predicted"/>
<dbReference type="EMBL" id="GEVI01014806">
    <property type="protein sequence ID" value="JAU17514.1"/>
    <property type="molecule type" value="Transcribed_RNA"/>
</dbReference>
<evidence type="ECO:0000256" key="1">
    <source>
        <dbReference type="SAM" id="MobiDB-lite"/>
    </source>
</evidence>